<evidence type="ECO:0000313" key="1">
    <source>
        <dbReference type="EMBL" id="KNC74298.1"/>
    </source>
</evidence>
<dbReference type="AlphaFoldDB" id="A0A0L0FE04"/>
<evidence type="ECO:0000313" key="2">
    <source>
        <dbReference type="Proteomes" id="UP000054560"/>
    </source>
</evidence>
<gene>
    <name evidence="1" type="ORF">SARC_13151</name>
</gene>
<proteinExistence type="predicted"/>
<dbReference type="Proteomes" id="UP000054560">
    <property type="component" value="Unassembled WGS sequence"/>
</dbReference>
<dbReference type="EMBL" id="KQ244544">
    <property type="protein sequence ID" value="KNC74298.1"/>
    <property type="molecule type" value="Genomic_DNA"/>
</dbReference>
<name>A0A0L0FE04_9EUKA</name>
<keyword evidence="2" id="KW-1185">Reference proteome</keyword>
<protein>
    <submittedName>
        <fullName evidence="1">Uncharacterized protein</fullName>
    </submittedName>
</protein>
<reference evidence="1 2" key="1">
    <citation type="submission" date="2011-02" db="EMBL/GenBank/DDBJ databases">
        <title>The Genome Sequence of Sphaeroforma arctica JP610.</title>
        <authorList>
            <consortium name="The Broad Institute Genome Sequencing Platform"/>
            <person name="Russ C."/>
            <person name="Cuomo C."/>
            <person name="Young S.K."/>
            <person name="Zeng Q."/>
            <person name="Gargeya S."/>
            <person name="Alvarado L."/>
            <person name="Berlin A."/>
            <person name="Chapman S.B."/>
            <person name="Chen Z."/>
            <person name="Freedman E."/>
            <person name="Gellesch M."/>
            <person name="Goldberg J."/>
            <person name="Griggs A."/>
            <person name="Gujja S."/>
            <person name="Heilman E."/>
            <person name="Heiman D."/>
            <person name="Howarth C."/>
            <person name="Mehta T."/>
            <person name="Neiman D."/>
            <person name="Pearson M."/>
            <person name="Roberts A."/>
            <person name="Saif S."/>
            <person name="Shea T."/>
            <person name="Shenoy N."/>
            <person name="Sisk P."/>
            <person name="Stolte C."/>
            <person name="Sykes S."/>
            <person name="White J."/>
            <person name="Yandava C."/>
            <person name="Burger G."/>
            <person name="Gray M.W."/>
            <person name="Holland P.W.H."/>
            <person name="King N."/>
            <person name="Lang F.B.F."/>
            <person name="Roger A.J."/>
            <person name="Ruiz-Trillo I."/>
            <person name="Haas B."/>
            <person name="Nusbaum C."/>
            <person name="Birren B."/>
        </authorList>
    </citation>
    <scope>NUCLEOTIDE SEQUENCE [LARGE SCALE GENOMIC DNA]</scope>
    <source>
        <strain evidence="1 2">JP610</strain>
    </source>
</reference>
<feature type="non-terminal residue" evidence="1">
    <location>
        <position position="55"/>
    </location>
</feature>
<dbReference type="RefSeq" id="XP_014148200.1">
    <property type="nucleotide sequence ID" value="XM_014292725.1"/>
</dbReference>
<accession>A0A0L0FE04</accession>
<organism evidence="1 2">
    <name type="scientific">Sphaeroforma arctica JP610</name>
    <dbReference type="NCBI Taxonomy" id="667725"/>
    <lineage>
        <taxon>Eukaryota</taxon>
        <taxon>Ichthyosporea</taxon>
        <taxon>Ichthyophonida</taxon>
        <taxon>Sphaeroforma</taxon>
    </lineage>
</organism>
<dbReference type="GeneID" id="25913655"/>
<feature type="non-terminal residue" evidence="1">
    <location>
        <position position="1"/>
    </location>
</feature>
<sequence length="55" mass="5725">RCGLGRSAVGVVWRYAMVPKQNGQFPTCDALAFRGAVVADSSVQPVATDTSAVRG</sequence>